<dbReference type="InterPro" id="IPR010861">
    <property type="entry name" value="DUF1492"/>
</dbReference>
<dbReference type="EMBL" id="PDYF01000007">
    <property type="protein sequence ID" value="PHU36021.1"/>
    <property type="molecule type" value="Genomic_DNA"/>
</dbReference>
<dbReference type="Pfam" id="PF07374">
    <property type="entry name" value="DUF1492"/>
    <property type="match status" value="1"/>
</dbReference>
<proteinExistence type="predicted"/>
<protein>
    <submittedName>
        <fullName evidence="1">Uncharacterized protein</fullName>
    </submittedName>
</protein>
<gene>
    <name evidence="1" type="ORF">CSX01_01950</name>
</gene>
<comment type="caution">
    <text evidence="1">The sequence shown here is derived from an EMBL/GenBank/DDBJ whole genome shotgun (WGS) entry which is preliminary data.</text>
</comment>
<reference evidence="1 2" key="1">
    <citation type="submission" date="2017-10" db="EMBL/GenBank/DDBJ databases">
        <title>Resolving the taxonomy of Roseburia spp., Eubacterium rectale and Agathobacter spp. through phylogenomic analysis.</title>
        <authorList>
            <person name="Sheridan P.O."/>
            <person name="Walker A.W."/>
            <person name="Duncan S.H."/>
            <person name="Scott K.P."/>
            <person name="Toole P.W.O."/>
            <person name="Luis P."/>
            <person name="Flint H.J."/>
        </authorList>
    </citation>
    <scope>NUCLEOTIDE SEQUENCE [LARGE SCALE GENOMIC DNA]</scope>
    <source>
        <strain evidence="1 2">JK626</strain>
    </source>
</reference>
<organism evidence="1 2">
    <name type="scientific">Pseudobutyrivibrio ruminis</name>
    <dbReference type="NCBI Taxonomy" id="46206"/>
    <lineage>
        <taxon>Bacteria</taxon>
        <taxon>Bacillati</taxon>
        <taxon>Bacillota</taxon>
        <taxon>Clostridia</taxon>
        <taxon>Lachnospirales</taxon>
        <taxon>Lachnospiraceae</taxon>
        <taxon>Pseudobutyrivibrio</taxon>
    </lineage>
</organism>
<dbReference type="Proteomes" id="UP000225889">
    <property type="component" value="Unassembled WGS sequence"/>
</dbReference>
<reference evidence="1 2" key="2">
    <citation type="submission" date="2017-10" db="EMBL/GenBank/DDBJ databases">
        <authorList>
            <person name="Banno H."/>
            <person name="Chua N.-H."/>
        </authorList>
    </citation>
    <scope>NUCLEOTIDE SEQUENCE [LARGE SCALE GENOMIC DNA]</scope>
    <source>
        <strain evidence="1 2">JK626</strain>
    </source>
</reference>
<evidence type="ECO:0000313" key="2">
    <source>
        <dbReference type="Proteomes" id="UP000225889"/>
    </source>
</evidence>
<sequence length="141" mass="16435">MTEKELYDVLTAPRRTKRRIEVTKARMEKLRVMMLPGAIRYDKDHVQSSPQDPMLVFAEKMDELNTKAVELEGLYITQCNEVEVLLKALDDDDRHKSIYKDILELTYLAECRPVEIADKLNYAESTVYKLKREAIKTLIKG</sequence>
<dbReference type="RefSeq" id="WP_099391240.1">
    <property type="nucleotide sequence ID" value="NZ_PDYF01000007.1"/>
</dbReference>
<accession>A0A2G3DYI7</accession>
<evidence type="ECO:0000313" key="1">
    <source>
        <dbReference type="EMBL" id="PHU36021.1"/>
    </source>
</evidence>
<dbReference type="InterPro" id="IPR013324">
    <property type="entry name" value="RNA_pol_sigma_r3/r4-like"/>
</dbReference>
<dbReference type="SUPFAM" id="SSF88659">
    <property type="entry name" value="Sigma3 and sigma4 domains of RNA polymerase sigma factors"/>
    <property type="match status" value="1"/>
</dbReference>
<name>A0A2G3DYI7_9FIRM</name>
<dbReference type="AlphaFoldDB" id="A0A2G3DYI7"/>